<evidence type="ECO:0000256" key="1">
    <source>
        <dbReference type="SAM" id="MobiDB-lite"/>
    </source>
</evidence>
<evidence type="ECO:0000256" key="2">
    <source>
        <dbReference type="SAM" id="Phobius"/>
    </source>
</evidence>
<proteinExistence type="predicted"/>
<evidence type="ECO:0008006" key="4">
    <source>
        <dbReference type="Google" id="ProtNLM"/>
    </source>
</evidence>
<keyword evidence="2" id="KW-0812">Transmembrane</keyword>
<name>A0A7S4PGJ0_GUITH</name>
<sequence>MLGGSITRNCVLALGPRRRLLVHKARTSSFALLSVGGILCCYCPSFISAFLVTAPQPRQRYHPLIGTTGRPLISYPPNDMRARLLSRAAEGGRAARGRGGEGGSGDTAGQGASSSDLLRISDDFDAFDVEDMGVDELRMKLKERSLSVDGDVEVLRVRLVAVVVDDGDDDDGDFDVGDDGGGGGGGGDEKFEQERLLQHLLQKLEGEEAELESPTLPL</sequence>
<feature type="region of interest" description="Disordered" evidence="1">
    <location>
        <begin position="168"/>
        <end position="192"/>
    </location>
</feature>
<reference evidence="3" key="1">
    <citation type="submission" date="2021-01" db="EMBL/GenBank/DDBJ databases">
        <authorList>
            <person name="Corre E."/>
            <person name="Pelletier E."/>
            <person name="Niang G."/>
            <person name="Scheremetjew M."/>
            <person name="Finn R."/>
            <person name="Kale V."/>
            <person name="Holt S."/>
            <person name="Cochrane G."/>
            <person name="Meng A."/>
            <person name="Brown T."/>
            <person name="Cohen L."/>
        </authorList>
    </citation>
    <scope>NUCLEOTIDE SEQUENCE</scope>
    <source>
        <strain evidence="3">CCMP 2712</strain>
    </source>
</reference>
<feature type="compositionally biased region" description="Acidic residues" evidence="1">
    <location>
        <begin position="168"/>
        <end position="178"/>
    </location>
</feature>
<dbReference type="AlphaFoldDB" id="A0A7S4PGJ0"/>
<evidence type="ECO:0000313" key="3">
    <source>
        <dbReference type="EMBL" id="CAE2334198.1"/>
    </source>
</evidence>
<organism evidence="3">
    <name type="scientific">Guillardia theta</name>
    <name type="common">Cryptophyte</name>
    <name type="synonym">Cryptomonas phi</name>
    <dbReference type="NCBI Taxonomy" id="55529"/>
    <lineage>
        <taxon>Eukaryota</taxon>
        <taxon>Cryptophyceae</taxon>
        <taxon>Pyrenomonadales</taxon>
        <taxon>Geminigeraceae</taxon>
        <taxon>Guillardia</taxon>
    </lineage>
</organism>
<feature type="transmembrane region" description="Helical" evidence="2">
    <location>
        <begin position="30"/>
        <end position="52"/>
    </location>
</feature>
<keyword evidence="2" id="KW-0472">Membrane</keyword>
<feature type="region of interest" description="Disordered" evidence="1">
    <location>
        <begin position="92"/>
        <end position="114"/>
    </location>
</feature>
<dbReference type="EMBL" id="HBKN01044864">
    <property type="protein sequence ID" value="CAE2334198.1"/>
    <property type="molecule type" value="Transcribed_RNA"/>
</dbReference>
<keyword evidence="2" id="KW-1133">Transmembrane helix</keyword>
<gene>
    <name evidence="3" type="ORF">GTHE00462_LOCUS35094</name>
</gene>
<protein>
    <recommendedName>
        <fullName evidence="4">SAP domain-containing protein</fullName>
    </recommendedName>
</protein>
<accession>A0A7S4PGJ0</accession>